<evidence type="ECO:0000256" key="7">
    <source>
        <dbReference type="ARBA" id="ARBA00023136"/>
    </source>
</evidence>
<dbReference type="GO" id="GO:0005737">
    <property type="term" value="C:cytoplasm"/>
    <property type="evidence" value="ECO:0007669"/>
    <property type="project" value="UniProtKB-ARBA"/>
</dbReference>
<dbReference type="PANTHER" id="PTHR23137">
    <property type="entry name" value="VESICLE TRANSPORT PROTEIN-RELATED"/>
    <property type="match status" value="1"/>
</dbReference>
<gene>
    <name evidence="10" type="ORF">WN51_11250</name>
</gene>
<organism evidence="10 11">
    <name type="scientific">Melipona quadrifasciata</name>
    <dbReference type="NCBI Taxonomy" id="166423"/>
    <lineage>
        <taxon>Eukaryota</taxon>
        <taxon>Metazoa</taxon>
        <taxon>Ecdysozoa</taxon>
        <taxon>Arthropoda</taxon>
        <taxon>Hexapoda</taxon>
        <taxon>Insecta</taxon>
        <taxon>Pterygota</taxon>
        <taxon>Neoptera</taxon>
        <taxon>Endopterygota</taxon>
        <taxon>Hymenoptera</taxon>
        <taxon>Apocrita</taxon>
        <taxon>Aculeata</taxon>
        <taxon>Apoidea</taxon>
        <taxon>Anthophila</taxon>
        <taxon>Apidae</taxon>
        <taxon>Melipona</taxon>
    </lineage>
</organism>
<reference evidence="10 11" key="1">
    <citation type="submission" date="2015-07" db="EMBL/GenBank/DDBJ databases">
        <title>The genome of Melipona quadrifasciata.</title>
        <authorList>
            <person name="Pan H."/>
            <person name="Kapheim K."/>
        </authorList>
    </citation>
    <scope>NUCLEOTIDE SEQUENCE [LARGE SCALE GENOMIC DNA]</scope>
    <source>
        <strain evidence="10">0111107301</strain>
        <tissue evidence="10">Whole body</tissue>
    </source>
</reference>
<dbReference type="InterPro" id="IPR007305">
    <property type="entry name" value="Vesicle_transpt_Got1/SFT2"/>
</dbReference>
<evidence type="ECO:0000313" key="11">
    <source>
        <dbReference type="Proteomes" id="UP000053105"/>
    </source>
</evidence>
<dbReference type="GO" id="GO:0015031">
    <property type="term" value="P:protein transport"/>
    <property type="evidence" value="ECO:0007669"/>
    <property type="project" value="UniProtKB-KW"/>
</dbReference>
<name>A0A0M9A527_9HYME</name>
<dbReference type="Proteomes" id="UP000053105">
    <property type="component" value="Unassembled WGS sequence"/>
</dbReference>
<evidence type="ECO:0000256" key="5">
    <source>
        <dbReference type="ARBA" id="ARBA00022927"/>
    </source>
</evidence>
<evidence type="ECO:0000256" key="2">
    <source>
        <dbReference type="ARBA" id="ARBA00004141"/>
    </source>
</evidence>
<evidence type="ECO:0000256" key="1">
    <source>
        <dbReference type="ARBA" id="ARBA00003566"/>
    </source>
</evidence>
<evidence type="ECO:0000256" key="9">
    <source>
        <dbReference type="RuleBase" id="RU363111"/>
    </source>
</evidence>
<dbReference type="InterPro" id="IPR011691">
    <property type="entry name" value="Vesicle_transpt_SFT2"/>
</dbReference>
<sequence>MRGHATVEARGQGLTKSKFGLRRLGRLETSRPRCKHKVWQRVKMADLNKELNEYLLSSKNEKQFKITVPSVTIPKASIGKWFGRNEDDKEEAGWIQGAQKECCPSMTRIQRLIAFVVCFSMGVLCFCLSAVYIPVLLIKARKFALLYTLGSVFFLSSFCFLLGPLSYLKSLFTAERRCFSMSYFATLIGTLYCALHLQSTPLTVFCAVLQLIAMLSFLISHIPGGIKGLMFFTRMFKSSVNSTLPV</sequence>
<feature type="transmembrane region" description="Helical" evidence="9">
    <location>
        <begin position="112"/>
        <end position="137"/>
    </location>
</feature>
<keyword evidence="11" id="KW-1185">Reference proteome</keyword>
<dbReference type="OrthoDB" id="660759at2759"/>
<feature type="transmembrane region" description="Helical" evidence="9">
    <location>
        <begin position="202"/>
        <end position="222"/>
    </location>
</feature>
<evidence type="ECO:0000256" key="4">
    <source>
        <dbReference type="ARBA" id="ARBA00022692"/>
    </source>
</evidence>
<dbReference type="AlphaFoldDB" id="A0A0M9A527"/>
<dbReference type="STRING" id="166423.A0A0M9A527"/>
<comment type="similarity">
    <text evidence="8 9">Belongs to the SFT2 family.</text>
</comment>
<evidence type="ECO:0000256" key="3">
    <source>
        <dbReference type="ARBA" id="ARBA00022448"/>
    </source>
</evidence>
<dbReference type="GO" id="GO:0016192">
    <property type="term" value="P:vesicle-mediated transport"/>
    <property type="evidence" value="ECO:0007669"/>
    <property type="project" value="InterPro"/>
</dbReference>
<evidence type="ECO:0000313" key="10">
    <source>
        <dbReference type="EMBL" id="KOX76616.1"/>
    </source>
</evidence>
<keyword evidence="6 9" id="KW-1133">Transmembrane helix</keyword>
<evidence type="ECO:0000256" key="6">
    <source>
        <dbReference type="ARBA" id="ARBA00022989"/>
    </source>
</evidence>
<evidence type="ECO:0000256" key="8">
    <source>
        <dbReference type="ARBA" id="ARBA00025800"/>
    </source>
</evidence>
<comment type="function">
    <text evidence="1 9">May be involved in fusion of retrograde transport vesicles derived from an endocytic compartment with the Golgi complex.</text>
</comment>
<feature type="transmembrane region" description="Helical" evidence="9">
    <location>
        <begin position="179"/>
        <end position="195"/>
    </location>
</feature>
<dbReference type="EMBL" id="KQ435745">
    <property type="protein sequence ID" value="KOX76616.1"/>
    <property type="molecule type" value="Genomic_DNA"/>
</dbReference>
<comment type="subcellular location">
    <subcellularLocation>
        <location evidence="2 9">Membrane</location>
        <topology evidence="2 9">Multi-pass membrane protein</topology>
    </subcellularLocation>
</comment>
<keyword evidence="3 9" id="KW-0813">Transport</keyword>
<keyword evidence="5 9" id="KW-0653">Protein transport</keyword>
<protein>
    <recommendedName>
        <fullName evidence="9">Vesicle transport protein</fullName>
    </recommendedName>
</protein>
<dbReference type="PANTHER" id="PTHR23137:SF36">
    <property type="entry name" value="VESICLE TRANSPORT PROTEIN SFT2C"/>
    <property type="match status" value="1"/>
</dbReference>
<dbReference type="Pfam" id="PF04178">
    <property type="entry name" value="Got1"/>
    <property type="match status" value="1"/>
</dbReference>
<dbReference type="GO" id="GO:0016020">
    <property type="term" value="C:membrane"/>
    <property type="evidence" value="ECO:0007669"/>
    <property type="project" value="UniProtKB-SubCell"/>
</dbReference>
<keyword evidence="4 9" id="KW-0812">Transmembrane</keyword>
<accession>A0A0M9A527</accession>
<dbReference type="GO" id="GO:0012505">
    <property type="term" value="C:endomembrane system"/>
    <property type="evidence" value="ECO:0007669"/>
    <property type="project" value="UniProtKB-ARBA"/>
</dbReference>
<keyword evidence="7 9" id="KW-0472">Membrane</keyword>
<proteinExistence type="inferred from homology"/>
<feature type="transmembrane region" description="Helical" evidence="9">
    <location>
        <begin position="144"/>
        <end position="167"/>
    </location>
</feature>